<evidence type="ECO:0000313" key="10">
    <source>
        <dbReference type="Proteomes" id="UP000866496"/>
    </source>
</evidence>
<reference evidence="9" key="2">
    <citation type="submission" date="2019-10" db="EMBL/GenBank/DDBJ databases">
        <authorList>
            <consortium name="NCBI Pathogen Detection Project"/>
        </authorList>
    </citation>
    <scope>NUCLEOTIDE SEQUENCE</scope>
    <source>
        <strain evidence="9">AZ00058701</strain>
    </source>
</reference>
<dbReference type="Gene3D" id="2.160.10.10">
    <property type="entry name" value="Hexapeptide repeat proteins"/>
    <property type="match status" value="1"/>
</dbReference>
<evidence type="ECO:0000256" key="1">
    <source>
        <dbReference type="ARBA" id="ARBA00022516"/>
    </source>
</evidence>
<name>A0AAN5PHN2_LEGPN</name>
<dbReference type="Pfam" id="PF25087">
    <property type="entry name" value="GMPPB_C"/>
    <property type="match status" value="1"/>
</dbReference>
<dbReference type="Proteomes" id="UP000866496">
    <property type="component" value="Unassembled WGS sequence"/>
</dbReference>
<dbReference type="PANTHER" id="PTHR43378">
    <property type="entry name" value="UDP-3-O-ACYLGLUCOSAMINE N-ACYLTRANSFERASE"/>
    <property type="match status" value="1"/>
</dbReference>
<keyword evidence="1" id="KW-0444">Lipid biosynthesis</keyword>
<dbReference type="GeneID" id="57034509"/>
<evidence type="ECO:0000256" key="6">
    <source>
        <dbReference type="ARBA" id="ARBA00023315"/>
    </source>
</evidence>
<sequence length="339" mass="35721">MLTIEELAKHLNGVWHGHANHAIFSVSSLARASSKDLVYFDNPLLRPVLNSTRAGAVLLKSEHKDWCPVNCVVVSNPSEAMFKAAKILPQPGVIVSGIHPTAQIHKSAQLGQNVSVGANSMIGEGVQIDDNVTVGPNTTIESSVLIGRGSQLGAGAIIHSGTVLGQSVIIGSGGIVGAAPFNCYKEHGVWQQGPIFGGVVIGQRTQIGANTVIHRGSIGDTYLGEGVCIDSLVLIAHDVYVGNNTAIAGSAAIGALVQIGMDCIIGGASCLAANIRLTNDVVITGMSTVTKSIMRSGIYSSGTTVHDHRKWRRNTARFRHLDDYITKLITIEKKLNNNN</sequence>
<dbReference type="InterPro" id="IPR011004">
    <property type="entry name" value="Trimer_LpxA-like_sf"/>
</dbReference>
<dbReference type="InterPro" id="IPR018357">
    <property type="entry name" value="Hexapep_transf_CS"/>
</dbReference>
<dbReference type="GO" id="GO:0103118">
    <property type="term" value="F:UDP-3-O-[(3R)-3-hydroxyacyl]-glucosamine N-acyltransferase activity"/>
    <property type="evidence" value="ECO:0007669"/>
    <property type="project" value="UniProtKB-EC"/>
</dbReference>
<feature type="domain" description="Mannose-1-phosphate guanyltransferase C-terminal" evidence="8">
    <location>
        <begin position="98"/>
        <end position="176"/>
    </location>
</feature>
<evidence type="ECO:0000256" key="4">
    <source>
        <dbReference type="ARBA" id="ARBA00022737"/>
    </source>
</evidence>
<dbReference type="RefSeq" id="WP_010946256.1">
    <property type="nucleotide sequence ID" value="NZ_CCZO01000032.1"/>
</dbReference>
<dbReference type="InterPro" id="IPR007691">
    <property type="entry name" value="LpxD"/>
</dbReference>
<dbReference type="NCBIfam" id="NF002060">
    <property type="entry name" value="PRK00892.1"/>
    <property type="match status" value="1"/>
</dbReference>
<evidence type="ECO:0000256" key="5">
    <source>
        <dbReference type="ARBA" id="ARBA00023098"/>
    </source>
</evidence>
<organism evidence="9 10">
    <name type="scientific">Legionella pneumophila</name>
    <dbReference type="NCBI Taxonomy" id="446"/>
    <lineage>
        <taxon>Bacteria</taxon>
        <taxon>Pseudomonadati</taxon>
        <taxon>Pseudomonadota</taxon>
        <taxon>Gammaproteobacteria</taxon>
        <taxon>Legionellales</taxon>
        <taxon>Legionellaceae</taxon>
        <taxon>Legionella</taxon>
    </lineage>
</organism>
<dbReference type="GO" id="GO:0016410">
    <property type="term" value="F:N-acyltransferase activity"/>
    <property type="evidence" value="ECO:0007669"/>
    <property type="project" value="InterPro"/>
</dbReference>
<keyword evidence="2" id="KW-0441">Lipid A biosynthesis</keyword>
<dbReference type="AlphaFoldDB" id="A0AAN5PHN2"/>
<evidence type="ECO:0000256" key="2">
    <source>
        <dbReference type="ARBA" id="ARBA00022556"/>
    </source>
</evidence>
<keyword evidence="5" id="KW-0443">Lipid metabolism</keyword>
<gene>
    <name evidence="9" type="ORF">JBJ86_08400</name>
</gene>
<keyword evidence="4" id="KW-0677">Repeat</keyword>
<keyword evidence="6 9" id="KW-0012">Acyltransferase</keyword>
<proteinExistence type="predicted"/>
<dbReference type="Pfam" id="PF04613">
    <property type="entry name" value="LpxD"/>
    <property type="match status" value="1"/>
</dbReference>
<feature type="domain" description="UDP-3-O-[3-hydroxymyristoyl] glucosamine N-acyltransferase non-repeat region" evidence="7">
    <location>
        <begin position="21"/>
        <end position="86"/>
    </location>
</feature>
<keyword evidence="3 9" id="KW-0808">Transferase</keyword>
<evidence type="ECO:0000259" key="8">
    <source>
        <dbReference type="Pfam" id="PF25087"/>
    </source>
</evidence>
<dbReference type="SUPFAM" id="SSF51161">
    <property type="entry name" value="Trimeric LpxA-like enzymes"/>
    <property type="match status" value="1"/>
</dbReference>
<dbReference type="CDD" id="cd03352">
    <property type="entry name" value="LbH_LpxD"/>
    <property type="match status" value="1"/>
</dbReference>
<evidence type="ECO:0000256" key="3">
    <source>
        <dbReference type="ARBA" id="ARBA00022679"/>
    </source>
</evidence>
<dbReference type="InterPro" id="IPR020573">
    <property type="entry name" value="UDP_GlcNAc_AcTrfase_non-rep"/>
</dbReference>
<evidence type="ECO:0000313" key="9">
    <source>
        <dbReference type="EMBL" id="HAU1880258.1"/>
    </source>
</evidence>
<dbReference type="EMBL" id="DACWHX010000009">
    <property type="protein sequence ID" value="HAU1880258.1"/>
    <property type="molecule type" value="Genomic_DNA"/>
</dbReference>
<dbReference type="GO" id="GO:0016020">
    <property type="term" value="C:membrane"/>
    <property type="evidence" value="ECO:0007669"/>
    <property type="project" value="GOC"/>
</dbReference>
<dbReference type="InterPro" id="IPR056729">
    <property type="entry name" value="GMPPB_C"/>
</dbReference>
<evidence type="ECO:0000259" key="7">
    <source>
        <dbReference type="Pfam" id="PF04613"/>
    </source>
</evidence>
<dbReference type="PROSITE" id="PS00101">
    <property type="entry name" value="HEXAPEP_TRANSFERASES"/>
    <property type="match status" value="1"/>
</dbReference>
<dbReference type="Gene3D" id="3.40.1390.10">
    <property type="entry name" value="MurE/MurF, N-terminal domain"/>
    <property type="match status" value="1"/>
</dbReference>
<reference evidence="9" key="1">
    <citation type="journal article" date="2018" name="Genome Biol.">
        <title>SKESA: strategic k-mer extension for scrupulous assemblies.</title>
        <authorList>
            <person name="Souvorov A."/>
            <person name="Agarwala R."/>
            <person name="Lipman D.J."/>
        </authorList>
    </citation>
    <scope>NUCLEOTIDE SEQUENCE</scope>
    <source>
        <strain evidence="9">AZ00058701</strain>
    </source>
</reference>
<comment type="caution">
    <text evidence="9">The sequence shown here is derived from an EMBL/GenBank/DDBJ whole genome shotgun (WGS) entry which is preliminary data.</text>
</comment>
<dbReference type="Gene3D" id="1.20.5.170">
    <property type="match status" value="1"/>
</dbReference>
<protein>
    <submittedName>
        <fullName evidence="9">UDP-3-O-(3-hydroxymyristoyl)glucosamine N-acyltransferase</fullName>
        <ecNumber evidence="9">2.3.1.191</ecNumber>
    </submittedName>
</protein>
<dbReference type="GO" id="GO:0009245">
    <property type="term" value="P:lipid A biosynthetic process"/>
    <property type="evidence" value="ECO:0007669"/>
    <property type="project" value="UniProtKB-KW"/>
</dbReference>
<dbReference type="PANTHER" id="PTHR43378:SF2">
    <property type="entry name" value="UDP-3-O-ACYLGLUCOSAMINE N-ACYLTRANSFERASE 1, MITOCHONDRIAL-RELATED"/>
    <property type="match status" value="1"/>
</dbReference>
<accession>A0AAN5PHN2</accession>
<dbReference type="EC" id="2.3.1.191" evidence="9"/>